<evidence type="ECO:0000259" key="8">
    <source>
        <dbReference type="PROSITE" id="PS50110"/>
    </source>
</evidence>
<evidence type="ECO:0000256" key="4">
    <source>
        <dbReference type="ARBA" id="ARBA00023125"/>
    </source>
</evidence>
<dbReference type="GO" id="GO:0000156">
    <property type="term" value="F:phosphorelay response regulator activity"/>
    <property type="evidence" value="ECO:0007669"/>
    <property type="project" value="TreeGrafter"/>
</dbReference>
<dbReference type="SUPFAM" id="SSF52172">
    <property type="entry name" value="CheY-like"/>
    <property type="match status" value="1"/>
</dbReference>
<dbReference type="EMBL" id="VFSU01000026">
    <property type="protein sequence ID" value="TPE60620.1"/>
    <property type="molecule type" value="Genomic_DNA"/>
</dbReference>
<protein>
    <submittedName>
        <fullName evidence="10">Response regulator transcription factor</fullName>
    </submittedName>
</protein>
<evidence type="ECO:0000256" key="5">
    <source>
        <dbReference type="ARBA" id="ARBA00023163"/>
    </source>
</evidence>
<dbReference type="PANTHER" id="PTHR48111:SF22">
    <property type="entry name" value="REGULATOR OF RPOS"/>
    <property type="match status" value="1"/>
</dbReference>
<keyword evidence="3" id="KW-0805">Transcription regulation</keyword>
<keyword evidence="11" id="KW-1185">Reference proteome</keyword>
<proteinExistence type="predicted"/>
<dbReference type="GO" id="GO:0005829">
    <property type="term" value="C:cytosol"/>
    <property type="evidence" value="ECO:0007669"/>
    <property type="project" value="TreeGrafter"/>
</dbReference>
<dbReference type="Gene3D" id="3.40.50.2300">
    <property type="match status" value="1"/>
</dbReference>
<feature type="modified residue" description="4-aspartylphosphate" evidence="6">
    <location>
        <position position="73"/>
    </location>
</feature>
<dbReference type="InterPro" id="IPR011006">
    <property type="entry name" value="CheY-like_superfamily"/>
</dbReference>
<dbReference type="PROSITE" id="PS50110">
    <property type="entry name" value="RESPONSE_REGULATORY"/>
    <property type="match status" value="1"/>
</dbReference>
<dbReference type="SMART" id="SM00862">
    <property type="entry name" value="Trans_reg_C"/>
    <property type="match status" value="1"/>
</dbReference>
<evidence type="ECO:0000256" key="1">
    <source>
        <dbReference type="ARBA" id="ARBA00022553"/>
    </source>
</evidence>
<dbReference type="InterPro" id="IPR001789">
    <property type="entry name" value="Sig_transdc_resp-reg_receiver"/>
</dbReference>
<dbReference type="InterPro" id="IPR039420">
    <property type="entry name" value="WalR-like"/>
</dbReference>
<dbReference type="PROSITE" id="PS51755">
    <property type="entry name" value="OMPR_PHOB"/>
    <property type="match status" value="1"/>
</dbReference>
<name>A0A501XJ82_9SPHN</name>
<organism evidence="10 11">
    <name type="scientific">Sandaracinobacter neustonicus</name>
    <dbReference type="NCBI Taxonomy" id="1715348"/>
    <lineage>
        <taxon>Bacteria</taxon>
        <taxon>Pseudomonadati</taxon>
        <taxon>Pseudomonadota</taxon>
        <taxon>Alphaproteobacteria</taxon>
        <taxon>Sphingomonadales</taxon>
        <taxon>Sphingosinicellaceae</taxon>
        <taxon>Sandaracinobacter</taxon>
    </lineage>
</organism>
<feature type="DNA-binding region" description="OmpR/PhoB-type" evidence="7">
    <location>
        <begin position="146"/>
        <end position="244"/>
    </location>
</feature>
<evidence type="ECO:0000256" key="6">
    <source>
        <dbReference type="PROSITE-ProRule" id="PRU00169"/>
    </source>
</evidence>
<gene>
    <name evidence="10" type="ORF">FJQ54_11075</name>
</gene>
<dbReference type="GO" id="GO:0032993">
    <property type="term" value="C:protein-DNA complex"/>
    <property type="evidence" value="ECO:0007669"/>
    <property type="project" value="TreeGrafter"/>
</dbReference>
<feature type="domain" description="Response regulatory" evidence="8">
    <location>
        <begin position="24"/>
        <end position="138"/>
    </location>
</feature>
<reference evidence="10 11" key="1">
    <citation type="submission" date="2019-06" db="EMBL/GenBank/DDBJ databases">
        <authorList>
            <person name="Lee I."/>
            <person name="Jang G.I."/>
            <person name="Hwang C.Y."/>
        </authorList>
    </citation>
    <scope>NUCLEOTIDE SEQUENCE [LARGE SCALE GENOMIC DNA]</scope>
    <source>
        <strain evidence="10 11">PAMC 28131</strain>
    </source>
</reference>
<dbReference type="AlphaFoldDB" id="A0A501XJ82"/>
<dbReference type="GO" id="GO:0000976">
    <property type="term" value="F:transcription cis-regulatory region binding"/>
    <property type="evidence" value="ECO:0007669"/>
    <property type="project" value="TreeGrafter"/>
</dbReference>
<evidence type="ECO:0000313" key="11">
    <source>
        <dbReference type="Proteomes" id="UP000319897"/>
    </source>
</evidence>
<dbReference type="InterPro" id="IPR036388">
    <property type="entry name" value="WH-like_DNA-bd_sf"/>
</dbReference>
<feature type="domain" description="OmpR/PhoB-type" evidence="9">
    <location>
        <begin position="146"/>
        <end position="244"/>
    </location>
</feature>
<keyword evidence="2" id="KW-0902">Two-component regulatory system</keyword>
<keyword evidence="5" id="KW-0804">Transcription</keyword>
<keyword evidence="1 6" id="KW-0597">Phosphoprotein</keyword>
<accession>A0A501XJ82</accession>
<dbReference type="Gene3D" id="1.10.10.10">
    <property type="entry name" value="Winged helix-like DNA-binding domain superfamily/Winged helix DNA-binding domain"/>
    <property type="match status" value="1"/>
</dbReference>
<keyword evidence="4 7" id="KW-0238">DNA-binding</keyword>
<dbReference type="CDD" id="cd00383">
    <property type="entry name" value="trans_reg_C"/>
    <property type="match status" value="1"/>
</dbReference>
<dbReference type="Proteomes" id="UP000319897">
    <property type="component" value="Unassembled WGS sequence"/>
</dbReference>
<evidence type="ECO:0000313" key="10">
    <source>
        <dbReference type="EMBL" id="TPE60620.1"/>
    </source>
</evidence>
<comment type="caution">
    <text evidence="10">The sequence shown here is derived from an EMBL/GenBank/DDBJ whole genome shotgun (WGS) entry which is preliminary data.</text>
</comment>
<dbReference type="InterPro" id="IPR001867">
    <property type="entry name" value="OmpR/PhoB-type_DNA-bd"/>
</dbReference>
<evidence type="ECO:0000256" key="2">
    <source>
        <dbReference type="ARBA" id="ARBA00023012"/>
    </source>
</evidence>
<dbReference type="Pfam" id="PF00072">
    <property type="entry name" value="Response_reg"/>
    <property type="match status" value="1"/>
</dbReference>
<evidence type="ECO:0000256" key="3">
    <source>
        <dbReference type="ARBA" id="ARBA00023015"/>
    </source>
</evidence>
<dbReference type="PANTHER" id="PTHR48111">
    <property type="entry name" value="REGULATOR OF RPOS"/>
    <property type="match status" value="1"/>
</dbReference>
<sequence>MGTAVNPSAGPARSRFQAPQGTTRLLLVEDDRLLSDALSRMLEMAGFTVYVTGFGEDALDLARAYRFDVVVLDLTLPDVAGTQVLQQLHQMRPDTPVIILSGESGLESKIENFLEGADDYITKPFHRDELLARIHAVLRRARAAAPQEVVFGPLALDLVAHRAAVSGIQVPLTGKEYACLEFLATRRGMTVTKEMFLAHLYGGQDEPEMKIIDVFICKLRRKLSEAGAPPVVETVWGRGYTIANEA</sequence>
<dbReference type="Pfam" id="PF00486">
    <property type="entry name" value="Trans_reg_C"/>
    <property type="match status" value="1"/>
</dbReference>
<dbReference type="OrthoDB" id="9802426at2"/>
<evidence type="ECO:0000256" key="7">
    <source>
        <dbReference type="PROSITE-ProRule" id="PRU01091"/>
    </source>
</evidence>
<dbReference type="SMART" id="SM00448">
    <property type="entry name" value="REC"/>
    <property type="match status" value="1"/>
</dbReference>
<evidence type="ECO:0000259" key="9">
    <source>
        <dbReference type="PROSITE" id="PS51755"/>
    </source>
</evidence>
<dbReference type="GO" id="GO:0006355">
    <property type="term" value="P:regulation of DNA-templated transcription"/>
    <property type="evidence" value="ECO:0007669"/>
    <property type="project" value="InterPro"/>
</dbReference>